<dbReference type="Proteomes" id="UP000629468">
    <property type="component" value="Unassembled WGS sequence"/>
</dbReference>
<evidence type="ECO:0000313" key="2">
    <source>
        <dbReference type="Proteomes" id="UP000629468"/>
    </source>
</evidence>
<dbReference type="AlphaFoldDB" id="A0A8H7C7B7"/>
<comment type="caution">
    <text evidence="1">The sequence shown here is derived from an EMBL/GenBank/DDBJ whole genome shotgun (WGS) entry which is preliminary data.</text>
</comment>
<sequence length="364" mass="42243">MHAGSHYKLRRLASTLHGSEGLIGHTEQVDHEDHSEPEPIKEDLICLVFTRPPDEEAAVKYGSAVREMIEAVDLLHLTLIAMQDMHPLLEVLELANQCRLVANELAESVSVPILFAGSFAKYYLSFLKSLPVDRRVTIENVKYALGGGIPSIMHACKVERESISEAKDVFEKAVRDLHVILREHDGTDQHIAEFHPYALENIQILNLILQKLNEMDSFCRYYEYYFGFIQYQHLRRLLRTLERGTTARPAREEINTMIDLWTQYDRFTLHFPTELELLKDYSQATNGMYRVRSTDFETSSTSSKYSQLSQKSLGCRYVVLKNLERLGKQPGRIKYWIRQRYLRWYRRIRFSSHPKASQVDCGLG</sequence>
<evidence type="ECO:0000313" key="1">
    <source>
        <dbReference type="EMBL" id="KAF7768327.1"/>
    </source>
</evidence>
<proteinExistence type="predicted"/>
<protein>
    <submittedName>
        <fullName evidence="1">Uncharacterized protein</fullName>
    </submittedName>
</protein>
<organism evidence="1 2">
    <name type="scientific">Agaricus bisporus var. burnettii</name>
    <dbReference type="NCBI Taxonomy" id="192524"/>
    <lineage>
        <taxon>Eukaryota</taxon>
        <taxon>Fungi</taxon>
        <taxon>Dikarya</taxon>
        <taxon>Basidiomycota</taxon>
        <taxon>Agaricomycotina</taxon>
        <taxon>Agaricomycetes</taxon>
        <taxon>Agaricomycetidae</taxon>
        <taxon>Agaricales</taxon>
        <taxon>Agaricineae</taxon>
        <taxon>Agaricaceae</taxon>
        <taxon>Agaricus</taxon>
    </lineage>
</organism>
<dbReference type="EMBL" id="JABXXO010000010">
    <property type="protein sequence ID" value="KAF7768327.1"/>
    <property type="molecule type" value="Genomic_DNA"/>
</dbReference>
<accession>A0A8H7C7B7</accession>
<reference evidence="1 2" key="1">
    <citation type="journal article" name="Sci. Rep.">
        <title>Telomere-to-telomere assembled and centromere annotated genomes of the two main subspecies of the button mushroom Agaricus bisporus reveal especially polymorphic chromosome ends.</title>
        <authorList>
            <person name="Sonnenberg A.S.M."/>
            <person name="Sedaghat-Telgerd N."/>
            <person name="Lavrijssen B."/>
            <person name="Ohm R.A."/>
            <person name="Hendrickx P.M."/>
            <person name="Scholtmeijer K."/>
            <person name="Baars J.J.P."/>
            <person name="van Peer A."/>
        </authorList>
    </citation>
    <scope>NUCLEOTIDE SEQUENCE [LARGE SCALE GENOMIC DNA]</scope>
    <source>
        <strain evidence="1 2">H119_p4</strain>
    </source>
</reference>
<name>A0A8H7C7B7_AGABI</name>
<gene>
    <name evidence="1" type="ORF">Agabi119p4_7570</name>
</gene>